<sequence>MCLCLIKVTCIWSREERLLFHISALIMSPAILGVLAKEQDLISQTDFGTQKSASFDTLADVFIASFGCYHRHFRHDLSVLEPYMLKIVYAAESVVRPLLKRQIELLRAERERWIREGRYREN</sequence>
<evidence type="ECO:0000313" key="2">
    <source>
        <dbReference type="Proteomes" id="UP000076798"/>
    </source>
</evidence>
<accession>A0A166CVA5</accession>
<dbReference type="AlphaFoldDB" id="A0A166CVA5"/>
<dbReference type="EMBL" id="KV428075">
    <property type="protein sequence ID" value="KZT37855.1"/>
    <property type="molecule type" value="Genomic_DNA"/>
</dbReference>
<keyword evidence="2" id="KW-1185">Reference proteome</keyword>
<reference evidence="1 2" key="1">
    <citation type="journal article" date="2016" name="Mol. Biol. Evol.">
        <title>Comparative Genomics of Early-Diverging Mushroom-Forming Fungi Provides Insights into the Origins of Lignocellulose Decay Capabilities.</title>
        <authorList>
            <person name="Nagy L.G."/>
            <person name="Riley R."/>
            <person name="Tritt A."/>
            <person name="Adam C."/>
            <person name="Daum C."/>
            <person name="Floudas D."/>
            <person name="Sun H."/>
            <person name="Yadav J.S."/>
            <person name="Pangilinan J."/>
            <person name="Larsson K.H."/>
            <person name="Matsuura K."/>
            <person name="Barry K."/>
            <person name="Labutti K."/>
            <person name="Kuo R."/>
            <person name="Ohm R.A."/>
            <person name="Bhattacharya S.S."/>
            <person name="Shirouzu T."/>
            <person name="Yoshinaga Y."/>
            <person name="Martin F.M."/>
            <person name="Grigoriev I.V."/>
            <person name="Hibbett D.S."/>
        </authorList>
    </citation>
    <scope>NUCLEOTIDE SEQUENCE [LARGE SCALE GENOMIC DNA]</scope>
    <source>
        <strain evidence="1 2">HHB10207 ss-3</strain>
    </source>
</reference>
<gene>
    <name evidence="1" type="ORF">SISSUDRAFT_817903</name>
</gene>
<dbReference type="Proteomes" id="UP000076798">
    <property type="component" value="Unassembled WGS sequence"/>
</dbReference>
<proteinExistence type="predicted"/>
<evidence type="ECO:0000313" key="1">
    <source>
        <dbReference type="EMBL" id="KZT37855.1"/>
    </source>
</evidence>
<protein>
    <submittedName>
        <fullName evidence="1">Uncharacterized protein</fullName>
    </submittedName>
</protein>
<organism evidence="1 2">
    <name type="scientific">Sistotremastrum suecicum HHB10207 ss-3</name>
    <dbReference type="NCBI Taxonomy" id="1314776"/>
    <lineage>
        <taxon>Eukaryota</taxon>
        <taxon>Fungi</taxon>
        <taxon>Dikarya</taxon>
        <taxon>Basidiomycota</taxon>
        <taxon>Agaricomycotina</taxon>
        <taxon>Agaricomycetes</taxon>
        <taxon>Sistotremastrales</taxon>
        <taxon>Sistotremastraceae</taxon>
        <taxon>Sistotremastrum</taxon>
    </lineage>
</organism>
<name>A0A166CVA5_9AGAM</name>